<feature type="binding site" evidence="3">
    <location>
        <position position="60"/>
    </location>
    <ligand>
        <name>substrate</name>
    </ligand>
</feature>
<dbReference type="InterPro" id="IPR050275">
    <property type="entry name" value="PGM_Phosphatase"/>
</dbReference>
<organism evidence="4 5">
    <name type="scientific">Prescottella agglutinans</name>
    <dbReference type="NCBI Taxonomy" id="1644129"/>
    <lineage>
        <taxon>Bacteria</taxon>
        <taxon>Bacillati</taxon>
        <taxon>Actinomycetota</taxon>
        <taxon>Actinomycetes</taxon>
        <taxon>Mycobacteriales</taxon>
        <taxon>Nocardiaceae</taxon>
        <taxon>Prescottella</taxon>
    </lineage>
</organism>
<evidence type="ECO:0000256" key="2">
    <source>
        <dbReference type="ARBA" id="ARBA00023235"/>
    </source>
</evidence>
<dbReference type="GO" id="GO:0005737">
    <property type="term" value="C:cytoplasm"/>
    <property type="evidence" value="ECO:0007669"/>
    <property type="project" value="TreeGrafter"/>
</dbReference>
<dbReference type="AlphaFoldDB" id="A0A3S3AKL5"/>
<evidence type="ECO:0000313" key="5">
    <source>
        <dbReference type="Proteomes" id="UP000286208"/>
    </source>
</evidence>
<protein>
    <submittedName>
        <fullName evidence="4">Histidine phosphatase family protein</fullName>
    </submittedName>
</protein>
<dbReference type="RefSeq" id="WP_127918721.1">
    <property type="nucleotide sequence ID" value="NZ_RKLP01000016.1"/>
</dbReference>
<gene>
    <name evidence="4" type="ORF">EGT67_24500</name>
</gene>
<evidence type="ECO:0000256" key="1">
    <source>
        <dbReference type="ARBA" id="ARBA00023152"/>
    </source>
</evidence>
<dbReference type="InterPro" id="IPR029033">
    <property type="entry name" value="His_PPase_superfam"/>
</dbReference>
<dbReference type="Pfam" id="PF00300">
    <property type="entry name" value="His_Phos_1"/>
    <property type="match status" value="1"/>
</dbReference>
<dbReference type="Proteomes" id="UP000286208">
    <property type="component" value="Unassembled WGS sequence"/>
</dbReference>
<dbReference type="PIRSF" id="PIRSF000709">
    <property type="entry name" value="6PFK_2-Ptase"/>
    <property type="match status" value="1"/>
</dbReference>
<keyword evidence="5" id="KW-1185">Reference proteome</keyword>
<dbReference type="PANTHER" id="PTHR48100">
    <property type="entry name" value="BROAD-SPECIFICITY PHOSPHATASE YOR283W-RELATED"/>
    <property type="match status" value="1"/>
</dbReference>
<accession>A0A3S3AKL5</accession>
<dbReference type="SUPFAM" id="SSF53254">
    <property type="entry name" value="Phosphoglycerate mutase-like"/>
    <property type="match status" value="1"/>
</dbReference>
<keyword evidence="1" id="KW-0324">Glycolysis</keyword>
<evidence type="ECO:0000313" key="4">
    <source>
        <dbReference type="EMBL" id="RVW06935.1"/>
    </source>
</evidence>
<sequence>MSGRLILVRHGQTEANVERRLDTRLPGARLTELGRTQAQTLGDLLAVRPPTALVSSQALRARETAGFVETASGITLQVREGLHEAQAGELEDRSDLESHKMFAKVFHTWHTGDLSARIPGGESGHDIVERYVPVVNSLRSEYLDGGDGGDVVVVSHGAAIRLVAAYLAGVPGAFAADRHLENTSTVELVPTAAGWQCVRWGLFDPPFDATPQRPWFEAAATEATDDPMG</sequence>
<dbReference type="OrthoDB" id="9793115at2"/>
<dbReference type="Gene3D" id="3.40.50.1240">
    <property type="entry name" value="Phosphoglycerate mutase-like"/>
    <property type="match status" value="1"/>
</dbReference>
<name>A0A3S3AKL5_9NOCA</name>
<dbReference type="PROSITE" id="PS00175">
    <property type="entry name" value="PG_MUTASE"/>
    <property type="match status" value="1"/>
</dbReference>
<keyword evidence="2" id="KW-0413">Isomerase</keyword>
<dbReference type="InterPro" id="IPR001345">
    <property type="entry name" value="PG/BPGM_mutase_AS"/>
</dbReference>
<dbReference type="SMART" id="SM00855">
    <property type="entry name" value="PGAM"/>
    <property type="match status" value="1"/>
</dbReference>
<proteinExistence type="predicted"/>
<comment type="caution">
    <text evidence="4">The sequence shown here is derived from an EMBL/GenBank/DDBJ whole genome shotgun (WGS) entry which is preliminary data.</text>
</comment>
<dbReference type="CDD" id="cd07067">
    <property type="entry name" value="HP_PGM_like"/>
    <property type="match status" value="1"/>
</dbReference>
<dbReference type="GO" id="GO:0016791">
    <property type="term" value="F:phosphatase activity"/>
    <property type="evidence" value="ECO:0007669"/>
    <property type="project" value="TreeGrafter"/>
</dbReference>
<dbReference type="PANTHER" id="PTHR48100:SF1">
    <property type="entry name" value="HISTIDINE PHOSPHATASE FAMILY PROTEIN-RELATED"/>
    <property type="match status" value="1"/>
</dbReference>
<dbReference type="EMBL" id="RKLP01000016">
    <property type="protein sequence ID" value="RVW06935.1"/>
    <property type="molecule type" value="Genomic_DNA"/>
</dbReference>
<evidence type="ECO:0000256" key="3">
    <source>
        <dbReference type="PIRSR" id="PIRSR613078-2"/>
    </source>
</evidence>
<dbReference type="InterPro" id="IPR013078">
    <property type="entry name" value="His_Pase_superF_clade-1"/>
</dbReference>
<feature type="binding site" evidence="3">
    <location>
        <begin position="9"/>
        <end position="16"/>
    </location>
    <ligand>
        <name>substrate</name>
    </ligand>
</feature>
<reference evidence="4 5" key="1">
    <citation type="submission" date="2018-11" db="EMBL/GenBank/DDBJ databases">
        <title>Rhodococcus spongicola sp. nov. and Rhodococcus xishaensis sp. nov. from marine sponges.</title>
        <authorList>
            <person name="Li L."/>
            <person name="Lin H.W."/>
        </authorList>
    </citation>
    <scope>NUCLEOTIDE SEQUENCE [LARGE SCALE GENOMIC DNA]</scope>
    <source>
        <strain evidence="4 5">CCTCC AB2014297</strain>
    </source>
</reference>